<keyword evidence="4 10" id="KW-0378">Hydrolase</keyword>
<accession>A0A6J8BDS9</accession>
<keyword evidence="8 9" id="KW-0472">Membrane</keyword>
<organism evidence="10 11">
    <name type="scientific">Mytilus coruscus</name>
    <name type="common">Sea mussel</name>
    <dbReference type="NCBI Taxonomy" id="42192"/>
    <lineage>
        <taxon>Eukaryota</taxon>
        <taxon>Metazoa</taxon>
        <taxon>Spiralia</taxon>
        <taxon>Lophotrochozoa</taxon>
        <taxon>Mollusca</taxon>
        <taxon>Bivalvia</taxon>
        <taxon>Autobranchia</taxon>
        <taxon>Pteriomorphia</taxon>
        <taxon>Mytilida</taxon>
        <taxon>Mytiloidea</taxon>
        <taxon>Mytilidae</taxon>
        <taxon>Mytilinae</taxon>
        <taxon>Mytilus</taxon>
    </lineage>
</organism>
<proteinExistence type="inferred from homology"/>
<dbReference type="EMBL" id="CACVKT020002953">
    <property type="protein sequence ID" value="CAC5380829.1"/>
    <property type="molecule type" value="Genomic_DNA"/>
</dbReference>
<keyword evidence="5" id="KW-0735">Signal-anchor</keyword>
<dbReference type="GO" id="GO:0000139">
    <property type="term" value="C:Golgi membrane"/>
    <property type="evidence" value="ECO:0007669"/>
    <property type="project" value="UniProtKB-SubCell"/>
</dbReference>
<dbReference type="PANTHER" id="PTHR13572">
    <property type="entry name" value="ENDO-ALPHA-1,2-MANNOSIDASE"/>
    <property type="match status" value="1"/>
</dbReference>
<evidence type="ECO:0000313" key="10">
    <source>
        <dbReference type="EMBL" id="CAC5380829.1"/>
    </source>
</evidence>
<evidence type="ECO:0000256" key="2">
    <source>
        <dbReference type="ARBA" id="ARBA00009559"/>
    </source>
</evidence>
<dbReference type="Gene3D" id="3.20.20.80">
    <property type="entry name" value="Glycosidases"/>
    <property type="match status" value="2"/>
</dbReference>
<dbReference type="Pfam" id="PF16317">
    <property type="entry name" value="Glyco_hydro_99"/>
    <property type="match status" value="1"/>
</dbReference>
<keyword evidence="7" id="KW-0333">Golgi apparatus</keyword>
<keyword evidence="6 9" id="KW-1133">Transmembrane helix</keyword>
<feature type="transmembrane region" description="Helical" evidence="9">
    <location>
        <begin position="12"/>
        <end position="31"/>
    </location>
</feature>
<evidence type="ECO:0000256" key="5">
    <source>
        <dbReference type="ARBA" id="ARBA00022968"/>
    </source>
</evidence>
<keyword evidence="3 9" id="KW-0812">Transmembrane</keyword>
<keyword evidence="11" id="KW-1185">Reference proteome</keyword>
<keyword evidence="10" id="KW-0326">Glycosidase</keyword>
<dbReference type="InterPro" id="IPR026071">
    <property type="entry name" value="Glyco_Hydrolase_99"/>
</dbReference>
<comment type="similarity">
    <text evidence="2">Belongs to the glycosyl hydrolase 99 family.</text>
</comment>
<dbReference type="CDD" id="cd11574">
    <property type="entry name" value="GH99"/>
    <property type="match status" value="1"/>
</dbReference>
<dbReference type="PANTHER" id="PTHR13572:SF4">
    <property type="entry name" value="RE57134P"/>
    <property type="match status" value="1"/>
</dbReference>
<dbReference type="OrthoDB" id="406152at2759"/>
<reference evidence="10 11" key="1">
    <citation type="submission" date="2020-06" db="EMBL/GenBank/DDBJ databases">
        <authorList>
            <person name="Li R."/>
            <person name="Bekaert M."/>
        </authorList>
    </citation>
    <scope>NUCLEOTIDE SEQUENCE [LARGE SCALE GENOMIC DNA]</scope>
    <source>
        <strain evidence="11">wild</strain>
    </source>
</reference>
<evidence type="ECO:0000256" key="8">
    <source>
        <dbReference type="ARBA" id="ARBA00023136"/>
    </source>
</evidence>
<evidence type="ECO:0000256" key="3">
    <source>
        <dbReference type="ARBA" id="ARBA00022692"/>
    </source>
</evidence>
<comment type="subcellular location">
    <subcellularLocation>
        <location evidence="1">Golgi apparatus membrane</location>
        <topology evidence="1">Single-pass type II membrane protein</topology>
    </subcellularLocation>
</comment>
<evidence type="ECO:0000256" key="4">
    <source>
        <dbReference type="ARBA" id="ARBA00022801"/>
    </source>
</evidence>
<protein>
    <submittedName>
        <fullName evidence="10">MANEA</fullName>
        <ecNumber evidence="10">3.2.1.130</ecNumber>
    </submittedName>
</protein>
<dbReference type="AlphaFoldDB" id="A0A6J8BDS9"/>
<evidence type="ECO:0000313" key="11">
    <source>
        <dbReference type="Proteomes" id="UP000507470"/>
    </source>
</evidence>
<dbReference type="Proteomes" id="UP000507470">
    <property type="component" value="Unassembled WGS sequence"/>
</dbReference>
<name>A0A6J8BDS9_MYTCO</name>
<evidence type="ECO:0000256" key="9">
    <source>
        <dbReference type="SAM" id="Phobius"/>
    </source>
</evidence>
<gene>
    <name evidence="10" type="ORF">MCOR_16759</name>
</gene>
<evidence type="ECO:0000256" key="1">
    <source>
        <dbReference type="ARBA" id="ARBA00004323"/>
    </source>
</evidence>
<sequence>MKILTCRWRKQFLVFLLLACVLYILIGLFIVSKFPKEESTQNSLSFKYADSLENLVNTNDINARSKQLLNETPQGNSELSNFQNVEEDFTGIHINDNNLIIRVESKLSYKVHIFYYPWFGNPEHDGKYYHWNHPYLPHWNKEEAKKYQTGTHVPPDDIGANFYPKLGPYSSSDPNVIHNHMGQMQKAGIGVCVVSWYPMGQADNEGKEPDSLIPEILDISALYRIKIAFHIEPYKGRSPETWRENIKYILNKYGDHESFYRHYDKKMKRNIYLYIISMIPIMFHLEINKFSNLMVLLKYRFRWYIYRTFVERQHKSDLLKAGFDGFYTYFATDRFSYGSTWGHWREIMKYAKERNKIFIPSIGPGYIDTRIRPWNAKNIKIETMIAFHIEPYKGRSPETWRENIKYILNKYGDHESFYRHYDKMKKKHLPVYYIYDSYNVPPGNWAQIFQSNGAITVRNTDLDGIFIGLFVERQHKSDLLKAGFDGFYTYFATDRFSYGSTWGHWREIMKYAKERNKIFIPSIGPGYIDTRIRPWNAKNIRNRDNGSYYMSSAKFACDLYPEFLSITSFNEWHEGTQIEPAVKKKVEEDLYYLDYGSQGPSYYLDLTRKIVDTFLGLSRN</sequence>
<dbReference type="GO" id="GO:0004569">
    <property type="term" value="F:glycoprotein endo-alpha-1,2-mannosidase activity"/>
    <property type="evidence" value="ECO:0007669"/>
    <property type="project" value="UniProtKB-EC"/>
</dbReference>
<evidence type="ECO:0000256" key="6">
    <source>
        <dbReference type="ARBA" id="ARBA00022989"/>
    </source>
</evidence>
<evidence type="ECO:0000256" key="7">
    <source>
        <dbReference type="ARBA" id="ARBA00023034"/>
    </source>
</evidence>
<dbReference type="EC" id="3.2.1.130" evidence="10"/>